<evidence type="ECO:0000256" key="1">
    <source>
        <dbReference type="SAM" id="MobiDB-lite"/>
    </source>
</evidence>
<dbReference type="InterPro" id="IPR015943">
    <property type="entry name" value="WD40/YVTN_repeat-like_dom_sf"/>
</dbReference>
<feature type="compositionally biased region" description="Pro residues" evidence="1">
    <location>
        <begin position="51"/>
        <end position="63"/>
    </location>
</feature>
<evidence type="ECO:0000313" key="4">
    <source>
        <dbReference type="EMBL" id="QJW93568.1"/>
    </source>
</evidence>
<reference evidence="5" key="1">
    <citation type="submission" date="2020-05" db="EMBL/GenBank/DDBJ databases">
        <title>Frigoriglobus tundricola gen. nov., sp. nov., a psychrotolerant cellulolytic planctomycete of the family Gemmataceae with two divergent copies of 16S rRNA gene.</title>
        <authorList>
            <person name="Kulichevskaya I.S."/>
            <person name="Ivanova A.A."/>
            <person name="Naumoff D.G."/>
            <person name="Beletsky A.V."/>
            <person name="Rijpstra W.I.C."/>
            <person name="Sinninghe Damste J.S."/>
            <person name="Mardanov A.V."/>
            <person name="Ravin N.V."/>
            <person name="Dedysh S.N."/>
        </authorList>
    </citation>
    <scope>NUCLEOTIDE SEQUENCE [LARGE SCALE GENOMIC DNA]</scope>
    <source>
        <strain evidence="5">PL17</strain>
    </source>
</reference>
<dbReference type="Proteomes" id="UP000503447">
    <property type="component" value="Chromosome"/>
</dbReference>
<evidence type="ECO:0000256" key="2">
    <source>
        <dbReference type="SAM" id="Phobius"/>
    </source>
</evidence>
<dbReference type="Gene3D" id="2.130.10.10">
    <property type="entry name" value="YVTN repeat-like/Quinoprotein amine dehydrogenase"/>
    <property type="match status" value="2"/>
</dbReference>
<dbReference type="KEGG" id="ftj:FTUN_1075"/>
<keyword evidence="2" id="KW-0472">Membrane</keyword>
<feature type="region of interest" description="Disordered" evidence="1">
    <location>
        <begin position="105"/>
        <end position="126"/>
    </location>
</feature>
<evidence type="ECO:0000259" key="3">
    <source>
        <dbReference type="Pfam" id="PF13360"/>
    </source>
</evidence>
<dbReference type="AlphaFoldDB" id="A0A6M5YHX1"/>
<sequence>MSIVVQCPHCETRFNLQSDMNGKSMRCPNLECRQVFTVRALEEKGPEPVHELPPPPVPQPPKAAKPSAKAPKPAKPAKSPQGEVVDAVIVDAAVVSPPKAKEVVWSEGTDVPPKRSRKPLTPEAVDDGLPVRRKKKTNRAPMVLAIMVVGIVAAVGFGVGYIFVFEGKKEEKLEERAKEEYGKGNYGEALKGYEKLVKEHADSKDIDKYKFFADLSSMQTVVRGVTNREDYDAAVKRLTDFIEAQKASPLAKPTSGFGRDILEAGKKLSEDVAEHATDRVKAFQADRAKNAGELGRADKAIATGRTLIGALDPFRGPDDAPLDKLKTAFDQAEKAVKRERDRTAALTRARGKLESPSDAVIQEVEADLAAAGFLDDPESQTIIAEAKGRLRDLVKYEDDPAAAQPPPPTVAASLLFVTPIGKTKAREPGPGDPPAGVYLCVARGILYAFNEDSGALVWAMRVGPDVTDPPAVARVDLPTGPTEIAIVTSNVGNAPALVGHILKPDATRDPVFWYQPLPAPAAGPAVVVGNRAFVPVRDAVGTVYEFDLATGTRLGRVRLGQPVAERGAVLRPGTNLLYIAADARRLYLIDAGGKDDTGIRVNPRCVQVMATGHLAGTLRVPPVFIGPEGTEPADRWMVLAQAEGTGLTRLRAFPVGPVAPPPADGTTVPETPAVPAVALAVPGWVAFAPVTDGERLAVLSDTAQFRLFGVNQPGNQDKPLFPLIPPRASGAGPERPIPGLVVPVEEATYWLVAAGQLQKVRLALVPNKGLEVVAVGAPLALGEPVQAAQVSARKDAACVVVRSLTSSGCRAVVFDLRDGEIRWQRQLGLVPARQSSGEQFAAPVAQGDRFVLVDEDGGIVAVPVAGGAIAGQTIAAPPAWGLADAPTNATGPTVVVAVADGKVAYALTPVDRERPKFLIRRIGDGKIVATDEVPAPAAVAGQPAVVGDSLLIPTADGFVYRLVPGSGPARPGALVAGPSWLGERRSAHAACSITPLSDSAFAVSDGGRKLARWEWPAGAAGKWNSPGVWELREAVAGPARSCRRPKPAGRPGCSWPT</sequence>
<keyword evidence="2" id="KW-0812">Transmembrane</keyword>
<feature type="domain" description="Pyrrolo-quinoline quinone repeat" evidence="3">
    <location>
        <begin position="443"/>
        <end position="578"/>
    </location>
</feature>
<organism evidence="4 5">
    <name type="scientific">Frigoriglobus tundricola</name>
    <dbReference type="NCBI Taxonomy" id="2774151"/>
    <lineage>
        <taxon>Bacteria</taxon>
        <taxon>Pseudomonadati</taxon>
        <taxon>Planctomycetota</taxon>
        <taxon>Planctomycetia</taxon>
        <taxon>Gemmatales</taxon>
        <taxon>Gemmataceae</taxon>
        <taxon>Frigoriglobus</taxon>
    </lineage>
</organism>
<name>A0A6M5YHX1_9BACT</name>
<dbReference type="EMBL" id="CP053452">
    <property type="protein sequence ID" value="QJW93568.1"/>
    <property type="molecule type" value="Genomic_DNA"/>
</dbReference>
<feature type="compositionally biased region" description="Low complexity" evidence="1">
    <location>
        <begin position="64"/>
        <end position="82"/>
    </location>
</feature>
<feature type="region of interest" description="Disordered" evidence="1">
    <location>
        <begin position="43"/>
        <end position="82"/>
    </location>
</feature>
<dbReference type="SUPFAM" id="SSF50998">
    <property type="entry name" value="Quinoprotein alcohol dehydrogenase-like"/>
    <property type="match status" value="1"/>
</dbReference>
<accession>A0A6M5YHX1</accession>
<dbReference type="InterPro" id="IPR002372">
    <property type="entry name" value="PQQ_rpt_dom"/>
</dbReference>
<gene>
    <name evidence="4" type="ORF">FTUN_1075</name>
</gene>
<keyword evidence="2" id="KW-1133">Transmembrane helix</keyword>
<feature type="transmembrane region" description="Helical" evidence="2">
    <location>
        <begin position="142"/>
        <end position="164"/>
    </location>
</feature>
<protein>
    <recommendedName>
        <fullName evidence="3">Pyrrolo-quinoline quinone repeat domain-containing protein</fullName>
    </recommendedName>
</protein>
<dbReference type="Pfam" id="PF13360">
    <property type="entry name" value="PQQ_2"/>
    <property type="match status" value="1"/>
</dbReference>
<dbReference type="InterPro" id="IPR011990">
    <property type="entry name" value="TPR-like_helical_dom_sf"/>
</dbReference>
<keyword evidence="5" id="KW-1185">Reference proteome</keyword>
<evidence type="ECO:0000313" key="5">
    <source>
        <dbReference type="Proteomes" id="UP000503447"/>
    </source>
</evidence>
<proteinExistence type="predicted"/>
<dbReference type="Gene3D" id="1.25.40.10">
    <property type="entry name" value="Tetratricopeptide repeat domain"/>
    <property type="match status" value="1"/>
</dbReference>
<dbReference type="InterPro" id="IPR011047">
    <property type="entry name" value="Quinoprotein_ADH-like_sf"/>
</dbReference>